<evidence type="ECO:0000256" key="4">
    <source>
        <dbReference type="ARBA" id="ARBA00022980"/>
    </source>
</evidence>
<keyword evidence="9" id="KW-1185">Reference proteome</keyword>
<proteinExistence type="inferred from homology"/>
<gene>
    <name evidence="8" type="ORF">DIABBA_LOCUS2033</name>
</gene>
<evidence type="ECO:0000256" key="2">
    <source>
        <dbReference type="ARBA" id="ARBA00009863"/>
    </source>
</evidence>
<evidence type="ECO:0000313" key="9">
    <source>
        <dbReference type="Proteomes" id="UP001153709"/>
    </source>
</evidence>
<evidence type="ECO:0000256" key="1">
    <source>
        <dbReference type="ARBA" id="ARBA00004173"/>
    </source>
</evidence>
<protein>
    <recommendedName>
        <fullName evidence="7">Small ribosomal subunit protein mS29</fullName>
    </recommendedName>
</protein>
<name>A0A9N9XAA9_DIABA</name>
<evidence type="ECO:0000256" key="7">
    <source>
        <dbReference type="ARBA" id="ARBA00035140"/>
    </source>
</evidence>
<comment type="subcellular location">
    <subcellularLocation>
        <location evidence="1">Mitochondrion</location>
    </subcellularLocation>
</comment>
<reference evidence="8" key="1">
    <citation type="submission" date="2022-01" db="EMBL/GenBank/DDBJ databases">
        <authorList>
            <person name="King R."/>
        </authorList>
    </citation>
    <scope>NUCLEOTIDE SEQUENCE</scope>
</reference>
<evidence type="ECO:0000256" key="6">
    <source>
        <dbReference type="ARBA" id="ARBA00023274"/>
    </source>
</evidence>
<sequence>MFNVLIRVFPKNVLRCKVPVCHLSSSPILLNIEKLQRFRTSESDCLKHTSDHIAQFYQLSEKEKKQIFLHGGIPKSFNVQTKTFNETCLMIRQPSLDIINCLKSIDHSKPTVRFVLYGKKGSGKTLCLAHVLHYAHKAGYLIVHIPWLGNWMRRCQEYSNSDTKEGFVDLNIDAAAWLLHFKTQNSHILSNPEAKTTKEYAWSKREITQKDSPLSELIDHGINRVKYASDTVVALCDEIKTLSVRGVFKTLVAVDGFNAFFYPNTRVYTEKKEMVHPQKVTLTEGFMNLTKFDWNNGAVVVTVDEIAIAEKDQISHMPRYLLGKDGFEHLDPFVPVHVPDYSKKELTSCMDYYRERKWVKDYPGLDEEVQFVSGSNPYRLMKVCAPL</sequence>
<dbReference type="PANTHER" id="PTHR12810:SF0">
    <property type="entry name" value="SMALL RIBOSOMAL SUBUNIT PROTEIN MS29"/>
    <property type="match status" value="1"/>
</dbReference>
<dbReference type="PRINTS" id="PR01716">
    <property type="entry name" value="DEATHASSOCP3"/>
</dbReference>
<keyword evidence="5" id="KW-0496">Mitochondrion</keyword>
<dbReference type="AlphaFoldDB" id="A0A9N9XAA9"/>
<keyword evidence="6" id="KW-0687">Ribonucleoprotein</keyword>
<dbReference type="PANTHER" id="PTHR12810">
    <property type="entry name" value="MITOCHONDRIAL 28S RIBOSOMAL PROTEIN S29"/>
    <property type="match status" value="1"/>
</dbReference>
<dbReference type="Pfam" id="PF10236">
    <property type="entry name" value="DAP3"/>
    <property type="match status" value="1"/>
</dbReference>
<keyword evidence="4" id="KW-0689">Ribosomal protein</keyword>
<dbReference type="GO" id="GO:0005763">
    <property type="term" value="C:mitochondrial small ribosomal subunit"/>
    <property type="evidence" value="ECO:0007669"/>
    <property type="project" value="TreeGrafter"/>
</dbReference>
<dbReference type="GO" id="GO:0006915">
    <property type="term" value="P:apoptotic process"/>
    <property type="evidence" value="ECO:0007669"/>
    <property type="project" value="InterPro"/>
</dbReference>
<dbReference type="EMBL" id="OU898276">
    <property type="protein sequence ID" value="CAG9828091.1"/>
    <property type="molecule type" value="Genomic_DNA"/>
</dbReference>
<dbReference type="OrthoDB" id="274828at2759"/>
<evidence type="ECO:0000256" key="5">
    <source>
        <dbReference type="ARBA" id="ARBA00023128"/>
    </source>
</evidence>
<comment type="similarity">
    <text evidence="2">Belongs to the mitochondrion-specific ribosomal protein mS29 family.</text>
</comment>
<keyword evidence="3" id="KW-0809">Transit peptide</keyword>
<evidence type="ECO:0000313" key="8">
    <source>
        <dbReference type="EMBL" id="CAG9828091.1"/>
    </source>
</evidence>
<dbReference type="GO" id="GO:0003735">
    <property type="term" value="F:structural constituent of ribosome"/>
    <property type="evidence" value="ECO:0007669"/>
    <property type="project" value="TreeGrafter"/>
</dbReference>
<accession>A0A9N9XAA9</accession>
<evidence type="ECO:0000256" key="3">
    <source>
        <dbReference type="ARBA" id="ARBA00022946"/>
    </source>
</evidence>
<dbReference type="InterPro" id="IPR008092">
    <property type="entry name" value="Ribosomal_mS29_met"/>
</dbReference>
<dbReference type="InterPro" id="IPR019368">
    <property type="entry name" value="Ribosomal_mS29"/>
</dbReference>
<dbReference type="Proteomes" id="UP001153709">
    <property type="component" value="Chromosome 1"/>
</dbReference>
<organism evidence="8 9">
    <name type="scientific">Diabrotica balteata</name>
    <name type="common">Banded cucumber beetle</name>
    <dbReference type="NCBI Taxonomy" id="107213"/>
    <lineage>
        <taxon>Eukaryota</taxon>
        <taxon>Metazoa</taxon>
        <taxon>Ecdysozoa</taxon>
        <taxon>Arthropoda</taxon>
        <taxon>Hexapoda</taxon>
        <taxon>Insecta</taxon>
        <taxon>Pterygota</taxon>
        <taxon>Neoptera</taxon>
        <taxon>Endopterygota</taxon>
        <taxon>Coleoptera</taxon>
        <taxon>Polyphaga</taxon>
        <taxon>Cucujiformia</taxon>
        <taxon>Chrysomeloidea</taxon>
        <taxon>Chrysomelidae</taxon>
        <taxon>Galerucinae</taxon>
        <taxon>Diabroticina</taxon>
        <taxon>Diabroticites</taxon>
        <taxon>Diabrotica</taxon>
    </lineage>
</organism>